<gene>
    <name evidence="2" type="primary">NCAS0H03060</name>
    <name evidence="2" type="ordered locus">NCAS_0H03060</name>
</gene>
<dbReference type="RefSeq" id="XP_003677963.1">
    <property type="nucleotide sequence ID" value="XM_003677915.1"/>
</dbReference>
<dbReference type="EMBL" id="HE576759">
    <property type="protein sequence ID" value="CCC71616.1"/>
    <property type="molecule type" value="Genomic_DNA"/>
</dbReference>
<dbReference type="STRING" id="1064592.G0VJD7"/>
<evidence type="ECO:0008006" key="4">
    <source>
        <dbReference type="Google" id="ProtNLM"/>
    </source>
</evidence>
<dbReference type="GeneID" id="96905293"/>
<dbReference type="GO" id="GO:0006337">
    <property type="term" value="P:nucleosome disassembly"/>
    <property type="evidence" value="ECO:0007669"/>
    <property type="project" value="EnsemblFungi"/>
</dbReference>
<dbReference type="KEGG" id="ncs:NCAS_0H03060"/>
<dbReference type="GO" id="GO:0016586">
    <property type="term" value="C:RSC-type complex"/>
    <property type="evidence" value="ECO:0007669"/>
    <property type="project" value="EnsemblFungi"/>
</dbReference>
<proteinExistence type="inferred from homology"/>
<dbReference type="Gene3D" id="3.30.420.40">
    <property type="match status" value="2"/>
</dbReference>
<reference key="2">
    <citation type="submission" date="2011-08" db="EMBL/GenBank/DDBJ databases">
        <title>Genome sequence of Naumovozyma castellii.</title>
        <authorList>
            <person name="Gordon J.L."/>
            <person name="Armisen D."/>
            <person name="Proux-Wera E."/>
            <person name="OhEigeartaigh S.S."/>
            <person name="Byrne K.P."/>
            <person name="Wolfe K.H."/>
        </authorList>
    </citation>
    <scope>NUCLEOTIDE SEQUENCE</scope>
    <source>
        <strain>Type strain:CBS 4309</strain>
    </source>
</reference>
<dbReference type="GO" id="GO:0045944">
    <property type="term" value="P:positive regulation of transcription by RNA polymerase II"/>
    <property type="evidence" value="ECO:0007669"/>
    <property type="project" value="EnsemblFungi"/>
</dbReference>
<dbReference type="FunCoup" id="G0VJD7">
    <property type="interactions" value="558"/>
</dbReference>
<organism evidence="2 3">
    <name type="scientific">Naumovozyma castellii</name>
    <name type="common">Yeast</name>
    <name type="synonym">Saccharomyces castellii</name>
    <dbReference type="NCBI Taxonomy" id="27288"/>
    <lineage>
        <taxon>Eukaryota</taxon>
        <taxon>Fungi</taxon>
        <taxon>Dikarya</taxon>
        <taxon>Ascomycota</taxon>
        <taxon>Saccharomycotina</taxon>
        <taxon>Saccharomycetes</taxon>
        <taxon>Saccharomycetales</taxon>
        <taxon>Saccharomycetaceae</taxon>
        <taxon>Naumovozyma</taxon>
    </lineage>
</organism>
<evidence type="ECO:0000313" key="2">
    <source>
        <dbReference type="EMBL" id="CCC71616.1"/>
    </source>
</evidence>
<dbReference type="GO" id="GO:0005198">
    <property type="term" value="F:structural molecule activity"/>
    <property type="evidence" value="ECO:0007669"/>
    <property type="project" value="EnsemblFungi"/>
</dbReference>
<dbReference type="InterPro" id="IPR004000">
    <property type="entry name" value="Actin"/>
</dbReference>
<dbReference type="OrthoDB" id="74201at2759"/>
<dbReference type="PANTHER" id="PTHR11937">
    <property type="entry name" value="ACTIN"/>
    <property type="match status" value="1"/>
</dbReference>
<dbReference type="FunFam" id="3.90.640.60:FF:000002">
    <property type="entry name" value="Actin-like protein ARP9"/>
    <property type="match status" value="1"/>
</dbReference>
<dbReference type="InterPro" id="IPR043129">
    <property type="entry name" value="ATPase_NBD"/>
</dbReference>
<comment type="similarity">
    <text evidence="1">Belongs to the actin family.</text>
</comment>
<name>G0VJD7_NAUCA</name>
<evidence type="ECO:0000256" key="1">
    <source>
        <dbReference type="RuleBase" id="RU000487"/>
    </source>
</evidence>
<dbReference type="InParanoid" id="G0VJD7"/>
<protein>
    <recommendedName>
        <fullName evidence="4">Actin-like protein ARP9</fullName>
    </recommendedName>
</protein>
<dbReference type="GO" id="GO:0016514">
    <property type="term" value="C:SWI/SNF complex"/>
    <property type="evidence" value="ECO:0007669"/>
    <property type="project" value="EnsemblFungi"/>
</dbReference>
<sequence length="472" mass="53749">MAPRLESMLLMYPRSGSTLVQFGLNDETFTVPQLEFPTQIYRSLDPATNQYSFYTHPTDSTELIHPVVNGSIVDLDAFLNLIKLIYVSILAEKHKQNPENAFTSELSNIPFLLISHHSWSQYQLEKITQFVFETLKIKNFMFLPTSLAASIAMISLQHCCIIDIGYNHTDICPIMDYTPIAHLTTTIPIGGTSINESLRRQLPNLTVDQIETLKKSSIFEVLNDEDVKKYSKFGDVHHNDIDVAADDDATLDVASIITSDRDTREVLAERERKKLENNVPNSELEKNTFIDSNGEEIVVGKQRFQGCDSLIQNISRRVGLVLGQVDDISKLRTMWENIVIIGGTSSIQGFKEALTSRLMRDHLVMEPIEERTQREQESIAAHTSTNTKGKKNKFVGATFVQDIEYLQAPTIIRLAKYPEYFPEWKKHGYGEISFLGAEIVSKQCFTHSKDNYYVTRESYEEKGPMALWDVEF</sequence>
<dbReference type="OMA" id="RYIFEKT"/>
<keyword evidence="3" id="KW-1185">Reference proteome</keyword>
<dbReference type="AlphaFoldDB" id="G0VJD7"/>
<dbReference type="SMART" id="SM00268">
    <property type="entry name" value="ACTIN"/>
    <property type="match status" value="1"/>
</dbReference>
<dbReference type="GO" id="GO:0006368">
    <property type="term" value="P:transcription elongation by RNA polymerase II"/>
    <property type="evidence" value="ECO:0007669"/>
    <property type="project" value="EnsemblFungi"/>
</dbReference>
<dbReference type="SUPFAM" id="SSF53067">
    <property type="entry name" value="Actin-like ATPase domain"/>
    <property type="match status" value="2"/>
</dbReference>
<dbReference type="Gene3D" id="3.90.640.60">
    <property type="match status" value="1"/>
</dbReference>
<accession>G0VJD7</accession>
<dbReference type="Pfam" id="PF00022">
    <property type="entry name" value="Actin"/>
    <property type="match status" value="1"/>
</dbReference>
<evidence type="ECO:0000313" key="3">
    <source>
        <dbReference type="Proteomes" id="UP000001640"/>
    </source>
</evidence>
<dbReference type="eggNOG" id="KOG0676">
    <property type="taxonomic scope" value="Eukaryota"/>
</dbReference>
<dbReference type="HOGENOM" id="CLU_052064_0_0_1"/>
<dbReference type="Proteomes" id="UP000001640">
    <property type="component" value="Chromosome 8"/>
</dbReference>
<reference evidence="2 3" key="1">
    <citation type="journal article" date="2011" name="Proc. Natl. Acad. Sci. U.S.A.">
        <title>Evolutionary erosion of yeast sex chromosomes by mating-type switching accidents.</title>
        <authorList>
            <person name="Gordon J.L."/>
            <person name="Armisen D."/>
            <person name="Proux-Wera E."/>
            <person name="Oheigeartaigh S.S."/>
            <person name="Byrne K.P."/>
            <person name="Wolfe K.H."/>
        </authorList>
    </citation>
    <scope>NUCLEOTIDE SEQUENCE [LARGE SCALE GENOMIC DNA]</scope>
    <source>
        <strain evidence="3">ATCC 76901 / BCRC 22586 / CBS 4309 / NBRC 1992 / NRRL Y-12630</strain>
    </source>
</reference>